<accession>A0A8J3DLK1</accession>
<organism evidence="2 3">
    <name type="scientific">Limoniibacter endophyticus</name>
    <dbReference type="NCBI Taxonomy" id="1565040"/>
    <lineage>
        <taxon>Bacteria</taxon>
        <taxon>Pseudomonadati</taxon>
        <taxon>Pseudomonadota</taxon>
        <taxon>Alphaproteobacteria</taxon>
        <taxon>Hyphomicrobiales</taxon>
        <taxon>Bartonellaceae</taxon>
        <taxon>Limoniibacter</taxon>
    </lineage>
</organism>
<sequence length="302" mass="34115">MLVCDKDGKISIQRLARFDDERYYLDGVAARFGSDPYSLLEAARDELSELATMAGINWAACADNIQLNPRGGEERYSKYNGGAPEALEKSLKGRVEIYSRKEQHKSGISYPFVNFVQKGHDEGSWSGFSFLFAEYRREQQRNHATVVAQPAEELERIERQAEARKRRAEQQRINELKNNQLEQERLLGWLAFHSAWEHAPAEDGSWPYAVKKRKDGQIVGWQRIDQRGGKFQTSAITSGDFVGACFVIGNLNGAQNIAVVEGFATGASVWLATRKDPKKSFDAVVVAVAARLTYWLRHSRKI</sequence>
<feature type="coiled-coil region" evidence="1">
    <location>
        <begin position="151"/>
        <end position="186"/>
    </location>
</feature>
<dbReference type="EMBL" id="BMZO01000013">
    <property type="protein sequence ID" value="GHC81071.1"/>
    <property type="molecule type" value="Genomic_DNA"/>
</dbReference>
<evidence type="ECO:0000313" key="3">
    <source>
        <dbReference type="Proteomes" id="UP000641137"/>
    </source>
</evidence>
<reference evidence="2" key="2">
    <citation type="submission" date="2020-09" db="EMBL/GenBank/DDBJ databases">
        <authorList>
            <person name="Sun Q."/>
            <person name="Kim S."/>
        </authorList>
    </citation>
    <scope>NUCLEOTIDE SEQUENCE</scope>
    <source>
        <strain evidence="2">KCTC 42097</strain>
    </source>
</reference>
<proteinExistence type="predicted"/>
<keyword evidence="1" id="KW-0175">Coiled coil</keyword>
<dbReference type="AlphaFoldDB" id="A0A8J3DLK1"/>
<dbReference type="RefSeq" id="WP_210310913.1">
    <property type="nucleotide sequence ID" value="NZ_BMZO01000013.1"/>
</dbReference>
<reference evidence="2" key="1">
    <citation type="journal article" date="2014" name="Int. J. Syst. Evol. Microbiol.">
        <title>Complete genome sequence of Corynebacterium casei LMG S-19264T (=DSM 44701T), isolated from a smear-ripened cheese.</title>
        <authorList>
            <consortium name="US DOE Joint Genome Institute (JGI-PGF)"/>
            <person name="Walter F."/>
            <person name="Albersmeier A."/>
            <person name="Kalinowski J."/>
            <person name="Ruckert C."/>
        </authorList>
    </citation>
    <scope>NUCLEOTIDE SEQUENCE</scope>
    <source>
        <strain evidence="2">KCTC 42097</strain>
    </source>
</reference>
<evidence type="ECO:0000256" key="1">
    <source>
        <dbReference type="SAM" id="Coils"/>
    </source>
</evidence>
<keyword evidence="3" id="KW-1185">Reference proteome</keyword>
<evidence type="ECO:0000313" key="2">
    <source>
        <dbReference type="EMBL" id="GHC81071.1"/>
    </source>
</evidence>
<dbReference type="Proteomes" id="UP000641137">
    <property type="component" value="Unassembled WGS sequence"/>
</dbReference>
<protein>
    <submittedName>
        <fullName evidence="2">Uncharacterized protein</fullName>
    </submittedName>
</protein>
<comment type="caution">
    <text evidence="2">The sequence shown here is derived from an EMBL/GenBank/DDBJ whole genome shotgun (WGS) entry which is preliminary data.</text>
</comment>
<name>A0A8J3DLK1_9HYPH</name>
<gene>
    <name evidence="2" type="ORF">GCM10010136_34440</name>
</gene>